<evidence type="ECO:0000313" key="3">
    <source>
        <dbReference type="EMBL" id="GAA1405521.1"/>
    </source>
</evidence>
<keyword evidence="4" id="KW-1185">Reference proteome</keyword>
<proteinExistence type="predicted"/>
<dbReference type="InterPro" id="IPR012312">
    <property type="entry name" value="Hemerythrin-like"/>
</dbReference>
<dbReference type="Pfam" id="PF01814">
    <property type="entry name" value="Hemerythrin"/>
    <property type="match status" value="1"/>
</dbReference>
<dbReference type="Gene3D" id="1.20.120.520">
    <property type="entry name" value="nmb1532 protein domain like"/>
    <property type="match status" value="1"/>
</dbReference>
<evidence type="ECO:0000256" key="1">
    <source>
        <dbReference type="SAM" id="MobiDB-lite"/>
    </source>
</evidence>
<feature type="region of interest" description="Disordered" evidence="1">
    <location>
        <begin position="262"/>
        <end position="286"/>
    </location>
</feature>
<dbReference type="PANTHER" id="PTHR35585:SF1">
    <property type="entry name" value="HHE DOMAIN PROTEIN (AFU_ORTHOLOGUE AFUA_4G00730)"/>
    <property type="match status" value="1"/>
</dbReference>
<feature type="compositionally biased region" description="Basic residues" evidence="1">
    <location>
        <begin position="141"/>
        <end position="167"/>
    </location>
</feature>
<dbReference type="Proteomes" id="UP001499863">
    <property type="component" value="Unassembled WGS sequence"/>
</dbReference>
<gene>
    <name evidence="3" type="ORF">GCM10009639_52560</name>
</gene>
<evidence type="ECO:0000313" key="4">
    <source>
        <dbReference type="Proteomes" id="UP001499863"/>
    </source>
</evidence>
<feature type="compositionally biased region" description="Low complexity" evidence="1">
    <location>
        <begin position="168"/>
        <end position="199"/>
    </location>
</feature>
<evidence type="ECO:0000259" key="2">
    <source>
        <dbReference type="Pfam" id="PF01814"/>
    </source>
</evidence>
<comment type="caution">
    <text evidence="3">The sequence shown here is derived from an EMBL/GenBank/DDBJ whole genome shotgun (WGS) entry which is preliminary data.</text>
</comment>
<feature type="compositionally biased region" description="Basic residues" evidence="1">
    <location>
        <begin position="122"/>
        <end position="133"/>
    </location>
</feature>
<dbReference type="CDD" id="cd12108">
    <property type="entry name" value="Hr-like"/>
    <property type="match status" value="1"/>
</dbReference>
<dbReference type="EMBL" id="BAAAKJ010000295">
    <property type="protein sequence ID" value="GAA1405521.1"/>
    <property type="molecule type" value="Genomic_DNA"/>
</dbReference>
<dbReference type="PANTHER" id="PTHR35585">
    <property type="entry name" value="HHE DOMAIN PROTEIN (AFU_ORTHOLOGUE AFUA_4G00730)"/>
    <property type="match status" value="1"/>
</dbReference>
<accession>A0ABN1YDB8</accession>
<sequence length="286" mass="30922">MGHGGSVIEELMADHREVAELFDGLQALPPGDDRRRQIVDEFTIELVRHSVAEEQYLYPAVREHVPGGATPADKEIADHAAVERLLKELEGMAAADGRFALAERVVAEVTEHIADEEDNLSRRSRTPARRRSWRNSASGCGRRRSRDRRVRTPPPRPPRRPTSRRHPASAWSTAPATWSPAAAGPEARAAAPPAGAVPARPWPRCPSPARCGPVRPSPSSSPAPPGWTTSASCTRRCAARCAGRPVAGPSWWTVRRWSSAPRRASTSSCTPGRARGTGVSGSCWPG</sequence>
<name>A0ABN1YDB8_9ACTN</name>
<protein>
    <recommendedName>
        <fullName evidence="2">Hemerythrin-like domain-containing protein</fullName>
    </recommendedName>
</protein>
<feature type="compositionally biased region" description="Pro residues" evidence="1">
    <location>
        <begin position="215"/>
        <end position="225"/>
    </location>
</feature>
<reference evidence="3 4" key="1">
    <citation type="journal article" date="2019" name="Int. J. Syst. Evol. Microbiol.">
        <title>The Global Catalogue of Microorganisms (GCM) 10K type strain sequencing project: providing services to taxonomists for standard genome sequencing and annotation.</title>
        <authorList>
            <consortium name="The Broad Institute Genomics Platform"/>
            <consortium name="The Broad Institute Genome Sequencing Center for Infectious Disease"/>
            <person name="Wu L."/>
            <person name="Ma J."/>
        </authorList>
    </citation>
    <scope>NUCLEOTIDE SEQUENCE [LARGE SCALE GENOMIC DNA]</scope>
    <source>
        <strain evidence="3 4">JCM 12393</strain>
    </source>
</reference>
<organism evidence="3 4">
    <name type="scientific">Kitasatospora putterlickiae</name>
    <dbReference type="NCBI Taxonomy" id="221725"/>
    <lineage>
        <taxon>Bacteria</taxon>
        <taxon>Bacillati</taxon>
        <taxon>Actinomycetota</taxon>
        <taxon>Actinomycetes</taxon>
        <taxon>Kitasatosporales</taxon>
        <taxon>Streptomycetaceae</taxon>
        <taxon>Kitasatospora</taxon>
    </lineage>
</organism>
<feature type="region of interest" description="Disordered" evidence="1">
    <location>
        <begin position="117"/>
        <end position="231"/>
    </location>
</feature>
<feature type="domain" description="Hemerythrin-like" evidence="2">
    <location>
        <begin position="7"/>
        <end position="120"/>
    </location>
</feature>